<dbReference type="InterPro" id="IPR053136">
    <property type="entry name" value="UTP_pyrophosphatase-like"/>
</dbReference>
<name>A0AA51X6C5_9GAMM</name>
<dbReference type="REBASE" id="757664">
    <property type="entry name" value="S3.PspS1ORF15905P"/>
</dbReference>
<accession>A0AA51X6C5</accession>
<dbReference type="PANTHER" id="PTHR30399:SF1">
    <property type="entry name" value="UTP PYROPHOSPHATASE"/>
    <property type="match status" value="1"/>
</dbReference>
<dbReference type="KEGG" id="plei:Q9312_15925"/>
<dbReference type="CDD" id="cd07344">
    <property type="entry name" value="M48_yhfN_like"/>
    <property type="match status" value="1"/>
</dbReference>
<proteinExistence type="predicted"/>
<dbReference type="Pfam" id="PF01863">
    <property type="entry name" value="YgjP-like"/>
    <property type="match status" value="1"/>
</dbReference>
<organism evidence="2 3">
    <name type="scientific">Pleionea litopenaei</name>
    <dbReference type="NCBI Taxonomy" id="3070815"/>
    <lineage>
        <taxon>Bacteria</taxon>
        <taxon>Pseudomonadati</taxon>
        <taxon>Pseudomonadota</taxon>
        <taxon>Gammaproteobacteria</taxon>
        <taxon>Oceanospirillales</taxon>
        <taxon>Pleioneaceae</taxon>
        <taxon>Pleionea</taxon>
    </lineage>
</organism>
<dbReference type="PANTHER" id="PTHR30399">
    <property type="entry name" value="UNCHARACTERIZED PROTEIN YGJP"/>
    <property type="match status" value="1"/>
</dbReference>
<protein>
    <submittedName>
        <fullName evidence="2">SprT family zinc-dependent metalloprotease</fullName>
        <ecNumber evidence="2">3.4.-.-</ecNumber>
    </submittedName>
</protein>
<keyword evidence="2" id="KW-0645">Protease</keyword>
<evidence type="ECO:0000313" key="3">
    <source>
        <dbReference type="Proteomes" id="UP001239782"/>
    </source>
</evidence>
<dbReference type="EMBL" id="CP133548">
    <property type="protein sequence ID" value="WMS86709.1"/>
    <property type="molecule type" value="Genomic_DNA"/>
</dbReference>
<keyword evidence="2" id="KW-0378">Hydrolase</keyword>
<dbReference type="Gene3D" id="3.30.2010.10">
    <property type="entry name" value="Metalloproteases ('zincins'), catalytic domain"/>
    <property type="match status" value="1"/>
</dbReference>
<dbReference type="GO" id="GO:0008237">
    <property type="term" value="F:metallopeptidase activity"/>
    <property type="evidence" value="ECO:0007669"/>
    <property type="project" value="UniProtKB-KW"/>
</dbReference>
<dbReference type="RefSeq" id="WP_309201854.1">
    <property type="nucleotide sequence ID" value="NZ_CP133548.1"/>
</dbReference>
<dbReference type="InterPro" id="IPR002725">
    <property type="entry name" value="YgjP-like_metallopeptidase"/>
</dbReference>
<dbReference type="AlphaFoldDB" id="A0AA51X6C5"/>
<evidence type="ECO:0000313" key="2">
    <source>
        <dbReference type="EMBL" id="WMS86709.1"/>
    </source>
</evidence>
<sequence>MSTNKLSKLAAEIQTHTEDTGVFAYGDDEIRYDIIRKAQASDKASRRVKIKVHPDQRVVAIAPFDASSDVIKRAVTKRARWIWKHIQDFSKQNEFILPKQYISGETQFYLGKRYLLKVSISPQQPEQVKLYRGKLLVSVPSEKLRNKSRVKFLLDDWYLRQAKRVLHERLLELAACLEWVTSTPTFKIIAMKKQWGSCSIKGQLNINPHLIKAPRDCIDYVLMHELCHIAEHNHSERFWQLLSQHMPDWKERKAKLDDMAEMYLNE</sequence>
<dbReference type="Proteomes" id="UP001239782">
    <property type="component" value="Chromosome"/>
</dbReference>
<gene>
    <name evidence="2" type="ORF">Q9312_15925</name>
</gene>
<keyword evidence="2" id="KW-0482">Metalloprotease</keyword>
<feature type="domain" description="YgjP-like metallopeptidase" evidence="1">
    <location>
        <begin position="46"/>
        <end position="257"/>
    </location>
</feature>
<keyword evidence="3" id="KW-1185">Reference proteome</keyword>
<reference evidence="2 3" key="1">
    <citation type="submission" date="2023-08" db="EMBL/GenBank/DDBJ databases">
        <title>Pleionea litopenaei sp. nov., isolated from stomach of juvenile Litopenaeus vannamei.</title>
        <authorList>
            <person name="Rho A.M."/>
            <person name="Hwang C.Y."/>
        </authorList>
    </citation>
    <scope>NUCLEOTIDE SEQUENCE [LARGE SCALE GENOMIC DNA]</scope>
    <source>
        <strain evidence="2 3">HL-JVS1</strain>
    </source>
</reference>
<evidence type="ECO:0000259" key="1">
    <source>
        <dbReference type="Pfam" id="PF01863"/>
    </source>
</evidence>
<dbReference type="EC" id="3.4.-.-" evidence="2"/>